<name>A0A9N9J6T8_9GLOM</name>
<keyword evidence="3" id="KW-1185">Reference proteome</keyword>
<feature type="compositionally biased region" description="Basic and acidic residues" evidence="1">
    <location>
        <begin position="95"/>
        <end position="104"/>
    </location>
</feature>
<feature type="region of interest" description="Disordered" evidence="1">
    <location>
        <begin position="1"/>
        <end position="23"/>
    </location>
</feature>
<dbReference type="Proteomes" id="UP000789759">
    <property type="component" value="Unassembled WGS sequence"/>
</dbReference>
<comment type="caution">
    <text evidence="2">The sequence shown here is derived from an EMBL/GenBank/DDBJ whole genome shotgun (WGS) entry which is preliminary data.</text>
</comment>
<protein>
    <submittedName>
        <fullName evidence="2">17582_t:CDS:1</fullName>
    </submittedName>
</protein>
<evidence type="ECO:0000313" key="3">
    <source>
        <dbReference type="Proteomes" id="UP000789759"/>
    </source>
</evidence>
<sequence length="126" mass="15053">DLEINYNPNLEDQNFSRSNSDSSNYFTCNSDQYSLSLESSNHLNLEDLTSFNQRNPILEDLTSFEHYIPSNLEDLTTQEIIEISDTESNKSYTYQDKEKWRQESQEPYTYQEKWQQESQKINRDDN</sequence>
<gene>
    <name evidence="2" type="ORF">CPELLU_LOCUS15576</name>
</gene>
<dbReference type="EMBL" id="CAJVQA010020806">
    <property type="protein sequence ID" value="CAG8765687.1"/>
    <property type="molecule type" value="Genomic_DNA"/>
</dbReference>
<evidence type="ECO:0000256" key="1">
    <source>
        <dbReference type="SAM" id="MobiDB-lite"/>
    </source>
</evidence>
<feature type="non-terminal residue" evidence="2">
    <location>
        <position position="126"/>
    </location>
</feature>
<organism evidence="2 3">
    <name type="scientific">Cetraspora pellucida</name>
    <dbReference type="NCBI Taxonomy" id="1433469"/>
    <lineage>
        <taxon>Eukaryota</taxon>
        <taxon>Fungi</taxon>
        <taxon>Fungi incertae sedis</taxon>
        <taxon>Mucoromycota</taxon>
        <taxon>Glomeromycotina</taxon>
        <taxon>Glomeromycetes</taxon>
        <taxon>Diversisporales</taxon>
        <taxon>Gigasporaceae</taxon>
        <taxon>Cetraspora</taxon>
    </lineage>
</organism>
<feature type="compositionally biased region" description="Polar residues" evidence="1">
    <location>
        <begin position="105"/>
        <end position="119"/>
    </location>
</feature>
<feature type="region of interest" description="Disordered" evidence="1">
    <location>
        <begin position="86"/>
        <end position="126"/>
    </location>
</feature>
<reference evidence="2" key="1">
    <citation type="submission" date="2021-06" db="EMBL/GenBank/DDBJ databases">
        <authorList>
            <person name="Kallberg Y."/>
            <person name="Tangrot J."/>
            <person name="Rosling A."/>
        </authorList>
    </citation>
    <scope>NUCLEOTIDE SEQUENCE</scope>
    <source>
        <strain evidence="2">FL966</strain>
    </source>
</reference>
<evidence type="ECO:0000313" key="2">
    <source>
        <dbReference type="EMBL" id="CAG8765687.1"/>
    </source>
</evidence>
<accession>A0A9N9J6T8</accession>
<dbReference type="AlphaFoldDB" id="A0A9N9J6T8"/>
<proteinExistence type="predicted"/>